<feature type="domain" description="DUF3071" evidence="1">
    <location>
        <begin position="6"/>
        <end position="158"/>
    </location>
</feature>
<organism evidence="2">
    <name type="scientific">freshwater metagenome</name>
    <dbReference type="NCBI Taxonomy" id="449393"/>
    <lineage>
        <taxon>unclassified sequences</taxon>
        <taxon>metagenomes</taxon>
        <taxon>ecological metagenomes</taxon>
    </lineage>
</organism>
<dbReference type="AlphaFoldDB" id="A0A6J6NTQ9"/>
<dbReference type="Pfam" id="PF11268">
    <property type="entry name" value="DUF3071"/>
    <property type="match status" value="1"/>
</dbReference>
<protein>
    <submittedName>
        <fullName evidence="2">Unannotated protein</fullName>
    </submittedName>
</protein>
<evidence type="ECO:0000313" key="2">
    <source>
        <dbReference type="EMBL" id="CAB4689362.1"/>
    </source>
</evidence>
<dbReference type="InterPro" id="IPR021421">
    <property type="entry name" value="DUF3071"/>
</dbReference>
<gene>
    <name evidence="2" type="ORF">UFOPK2362_00875</name>
</gene>
<accession>A0A6J6NTQ9</accession>
<proteinExistence type="predicted"/>
<dbReference type="EMBL" id="CAEZXI010000109">
    <property type="protein sequence ID" value="CAB4689362.1"/>
    <property type="molecule type" value="Genomic_DNA"/>
</dbReference>
<dbReference type="NCBIfam" id="NF040712">
    <property type="entry name" value="SepH"/>
    <property type="match status" value="1"/>
</dbReference>
<dbReference type="InterPro" id="IPR047682">
    <property type="entry name" value="SepH-like"/>
</dbReference>
<sequence length="274" mass="30678">MSDSTDLRLTGRSVDGTELELVDQDGNLFSLRISDSLRATVNQPRLSAVSAYQEEISTTVKEVQARLRGGESIDSISRTTDWSIEKVENFAGPILQERAFIIAQALATQIKREPHAPYLETAVSTKLAPRGVDMSTIEWNTFRKPDGNWQVTLYYPIREEAFGNSDNSPKGEATWLFNLSRRSLLADDDGARWIGGEEKQRAQSTVGMVYTEAPRLVSIKEDVAPYAPISIVEDDYEDAEDLPDEAAKKDGVTKRIKIPSWDDIMFGKDKEKED</sequence>
<evidence type="ECO:0000259" key="1">
    <source>
        <dbReference type="Pfam" id="PF11268"/>
    </source>
</evidence>
<reference evidence="2" key="1">
    <citation type="submission" date="2020-05" db="EMBL/GenBank/DDBJ databases">
        <authorList>
            <person name="Chiriac C."/>
            <person name="Salcher M."/>
            <person name="Ghai R."/>
            <person name="Kavagutti S V."/>
        </authorList>
    </citation>
    <scope>NUCLEOTIDE SEQUENCE</scope>
</reference>
<name>A0A6J6NTQ9_9ZZZZ</name>